<comment type="catalytic activity">
    <reaction evidence="10">
        <text>L-threonyl-[protein] + FAD = FMN-L-threonyl-[protein] + AMP + H(+)</text>
        <dbReference type="Rhea" id="RHEA:36847"/>
        <dbReference type="Rhea" id="RHEA-COMP:11060"/>
        <dbReference type="Rhea" id="RHEA-COMP:11061"/>
        <dbReference type="ChEBI" id="CHEBI:15378"/>
        <dbReference type="ChEBI" id="CHEBI:30013"/>
        <dbReference type="ChEBI" id="CHEBI:57692"/>
        <dbReference type="ChEBI" id="CHEBI:74257"/>
        <dbReference type="ChEBI" id="CHEBI:456215"/>
        <dbReference type="EC" id="2.7.1.180"/>
    </reaction>
</comment>
<dbReference type="PANTHER" id="PTHR30040">
    <property type="entry name" value="THIAMINE BIOSYNTHESIS LIPOPROTEIN APBE"/>
    <property type="match status" value="1"/>
</dbReference>
<keyword evidence="12" id="KW-1185">Reference proteome</keyword>
<dbReference type="InterPro" id="IPR024932">
    <property type="entry name" value="ApbE"/>
</dbReference>
<dbReference type="Gene3D" id="3.10.520.10">
    <property type="entry name" value="ApbE-like domains"/>
    <property type="match status" value="1"/>
</dbReference>
<dbReference type="Proteomes" id="UP000502508">
    <property type="component" value="Chromosome"/>
</dbReference>
<evidence type="ECO:0000256" key="7">
    <source>
        <dbReference type="ARBA" id="ARBA00022827"/>
    </source>
</evidence>
<evidence type="ECO:0000313" key="12">
    <source>
        <dbReference type="Proteomes" id="UP000502508"/>
    </source>
</evidence>
<evidence type="ECO:0000256" key="5">
    <source>
        <dbReference type="ARBA" id="ARBA00022679"/>
    </source>
</evidence>
<accession>A0A6F8XXZ7</accession>
<evidence type="ECO:0000256" key="10">
    <source>
        <dbReference type="ARBA" id="ARBA00048540"/>
    </source>
</evidence>
<evidence type="ECO:0000256" key="8">
    <source>
        <dbReference type="ARBA" id="ARBA00022842"/>
    </source>
</evidence>
<gene>
    <name evidence="11" type="ORF">Pflav_050180</name>
</gene>
<dbReference type="EC" id="2.7.1.180" evidence="2"/>
<keyword evidence="6" id="KW-0479">Metal-binding</keyword>
<sequence>MAARHVLLAWRARRLVAGQVAAARAALARELPRVALAAGRPIRVSPVLADLVAAAIEAARLTDGAVDPVIGTAVHRSRYAAAHPWLPACGSAVGVLDHPPHDWRDVHLDGSLLTVPPRVLLDLNATSPARVADRCATSVASRYEVGASIAIGGDVATAGPAPPGGWPLHLLSPAGDAVRGGWPPRLGAGRALGTSGAPLIEPRTGWPAERVRTVVTVEARSCLVASTFATATAIRTDLTLPPDADFRP</sequence>
<protein>
    <recommendedName>
        <fullName evidence="3">FAD:protein FMN transferase</fullName>
        <ecNumber evidence="2">2.7.1.180</ecNumber>
    </recommendedName>
    <alternativeName>
        <fullName evidence="9">Flavin transferase</fullName>
    </alternativeName>
</protein>
<dbReference type="InterPro" id="IPR003374">
    <property type="entry name" value="ApbE-like_sf"/>
</dbReference>
<proteinExistence type="predicted"/>
<keyword evidence="4" id="KW-0285">Flavoprotein</keyword>
<dbReference type="PANTHER" id="PTHR30040:SF2">
    <property type="entry name" value="FAD:PROTEIN FMN TRANSFERASE"/>
    <property type="match status" value="1"/>
</dbReference>
<evidence type="ECO:0000256" key="4">
    <source>
        <dbReference type="ARBA" id="ARBA00022630"/>
    </source>
</evidence>
<organism evidence="11 12">
    <name type="scientific">Phytohabitans flavus</name>
    <dbReference type="NCBI Taxonomy" id="1076124"/>
    <lineage>
        <taxon>Bacteria</taxon>
        <taxon>Bacillati</taxon>
        <taxon>Actinomycetota</taxon>
        <taxon>Actinomycetes</taxon>
        <taxon>Micromonosporales</taxon>
        <taxon>Micromonosporaceae</taxon>
    </lineage>
</organism>
<keyword evidence="8" id="KW-0460">Magnesium</keyword>
<keyword evidence="7" id="KW-0274">FAD</keyword>
<evidence type="ECO:0000256" key="1">
    <source>
        <dbReference type="ARBA" id="ARBA00001946"/>
    </source>
</evidence>
<evidence type="ECO:0000256" key="2">
    <source>
        <dbReference type="ARBA" id="ARBA00011955"/>
    </source>
</evidence>
<evidence type="ECO:0000313" key="11">
    <source>
        <dbReference type="EMBL" id="BCB78608.1"/>
    </source>
</evidence>
<evidence type="ECO:0000256" key="6">
    <source>
        <dbReference type="ARBA" id="ARBA00022723"/>
    </source>
</evidence>
<name>A0A6F8XXZ7_9ACTN</name>
<dbReference type="Pfam" id="PF02424">
    <property type="entry name" value="ApbE"/>
    <property type="match status" value="1"/>
</dbReference>
<evidence type="ECO:0000256" key="3">
    <source>
        <dbReference type="ARBA" id="ARBA00016337"/>
    </source>
</evidence>
<dbReference type="KEGG" id="pfla:Pflav_050180"/>
<reference evidence="11 12" key="2">
    <citation type="submission" date="2020-03" db="EMBL/GenBank/DDBJ databases">
        <authorList>
            <person name="Ichikawa N."/>
            <person name="Kimura A."/>
            <person name="Kitahashi Y."/>
            <person name="Uohara A."/>
        </authorList>
    </citation>
    <scope>NUCLEOTIDE SEQUENCE [LARGE SCALE GENOMIC DNA]</scope>
    <source>
        <strain evidence="11 12">NBRC 107702</strain>
    </source>
</reference>
<dbReference type="SUPFAM" id="SSF143631">
    <property type="entry name" value="ApbE-like"/>
    <property type="match status" value="1"/>
</dbReference>
<keyword evidence="5" id="KW-0808">Transferase</keyword>
<dbReference type="GO" id="GO:0016740">
    <property type="term" value="F:transferase activity"/>
    <property type="evidence" value="ECO:0007669"/>
    <property type="project" value="UniProtKB-KW"/>
</dbReference>
<reference evidence="11 12" key="1">
    <citation type="submission" date="2020-03" db="EMBL/GenBank/DDBJ databases">
        <title>Whole genome shotgun sequence of Phytohabitans flavus NBRC 107702.</title>
        <authorList>
            <person name="Komaki H."/>
            <person name="Tamura T."/>
        </authorList>
    </citation>
    <scope>NUCLEOTIDE SEQUENCE [LARGE SCALE GENOMIC DNA]</scope>
    <source>
        <strain evidence="11 12">NBRC 107702</strain>
    </source>
</reference>
<dbReference type="AlphaFoldDB" id="A0A6F8XXZ7"/>
<dbReference type="EMBL" id="AP022870">
    <property type="protein sequence ID" value="BCB78608.1"/>
    <property type="molecule type" value="Genomic_DNA"/>
</dbReference>
<dbReference type="GO" id="GO:0046872">
    <property type="term" value="F:metal ion binding"/>
    <property type="evidence" value="ECO:0007669"/>
    <property type="project" value="UniProtKB-KW"/>
</dbReference>
<comment type="cofactor">
    <cofactor evidence="1">
        <name>Mg(2+)</name>
        <dbReference type="ChEBI" id="CHEBI:18420"/>
    </cofactor>
</comment>
<evidence type="ECO:0000256" key="9">
    <source>
        <dbReference type="ARBA" id="ARBA00031306"/>
    </source>
</evidence>